<sequence>MDNLSPGSEKPLSDMSPDSGINELAGLTPEEQEKQKQEWASELAQVEEEINTLKLVLSSKVRQAQELKRKLGFSVWRDFQDDMQQGIKNVKESNIFYIISIPPATRVSKRRLDKLVKLSLTHPYGGIRLI</sequence>
<accession>A0A6H5GZ60</accession>
<evidence type="ECO:0000256" key="3">
    <source>
        <dbReference type="SAM" id="MobiDB-lite"/>
    </source>
</evidence>
<dbReference type="Proteomes" id="UP000479000">
    <property type="component" value="Unassembled WGS sequence"/>
</dbReference>
<keyword evidence="5" id="KW-1185">Reference proteome</keyword>
<dbReference type="AlphaFoldDB" id="A0A6H5GZ60"/>
<dbReference type="PANTHER" id="PTHR19307">
    <property type="entry name" value="TUMOR PROTEIN D52"/>
    <property type="match status" value="1"/>
</dbReference>
<dbReference type="InterPro" id="IPR007327">
    <property type="entry name" value="TPD52"/>
</dbReference>
<dbReference type="Pfam" id="PF04201">
    <property type="entry name" value="TPD52"/>
    <property type="match status" value="1"/>
</dbReference>
<feature type="region of interest" description="Disordered" evidence="3">
    <location>
        <begin position="1"/>
        <end position="39"/>
    </location>
</feature>
<reference evidence="4 5" key="1">
    <citation type="submission" date="2020-02" db="EMBL/GenBank/DDBJ databases">
        <authorList>
            <person name="Ferguson B K."/>
        </authorList>
    </citation>
    <scope>NUCLEOTIDE SEQUENCE [LARGE SCALE GENOMIC DNA]</scope>
</reference>
<evidence type="ECO:0000256" key="2">
    <source>
        <dbReference type="ARBA" id="ARBA00023054"/>
    </source>
</evidence>
<dbReference type="GO" id="GO:0005737">
    <property type="term" value="C:cytoplasm"/>
    <property type="evidence" value="ECO:0007669"/>
    <property type="project" value="TreeGrafter"/>
</dbReference>
<evidence type="ECO:0000256" key="1">
    <source>
        <dbReference type="ARBA" id="ARBA00005702"/>
    </source>
</evidence>
<comment type="similarity">
    <text evidence="1">Belongs to the TPD52 family.</text>
</comment>
<protein>
    <submittedName>
        <fullName evidence="4">Uncharacterized protein</fullName>
    </submittedName>
</protein>
<dbReference type="PANTHER" id="PTHR19307:SF14">
    <property type="entry name" value="TUMOR PROTEIN D52"/>
    <property type="match status" value="1"/>
</dbReference>
<proteinExistence type="inferred from homology"/>
<keyword evidence="2" id="KW-0175">Coiled coil</keyword>
<organism evidence="4 5">
    <name type="scientific">Nesidiocoris tenuis</name>
    <dbReference type="NCBI Taxonomy" id="355587"/>
    <lineage>
        <taxon>Eukaryota</taxon>
        <taxon>Metazoa</taxon>
        <taxon>Ecdysozoa</taxon>
        <taxon>Arthropoda</taxon>
        <taxon>Hexapoda</taxon>
        <taxon>Insecta</taxon>
        <taxon>Pterygota</taxon>
        <taxon>Neoptera</taxon>
        <taxon>Paraneoptera</taxon>
        <taxon>Hemiptera</taxon>
        <taxon>Heteroptera</taxon>
        <taxon>Panheteroptera</taxon>
        <taxon>Cimicomorpha</taxon>
        <taxon>Miridae</taxon>
        <taxon>Dicyphina</taxon>
        <taxon>Nesidiocoris</taxon>
    </lineage>
</organism>
<dbReference type="EMBL" id="CADCXU010020504">
    <property type="protein sequence ID" value="CAB0008654.1"/>
    <property type="molecule type" value="Genomic_DNA"/>
</dbReference>
<evidence type="ECO:0000313" key="5">
    <source>
        <dbReference type="Proteomes" id="UP000479000"/>
    </source>
</evidence>
<dbReference type="OrthoDB" id="10000687at2759"/>
<name>A0A6H5GZ60_9HEMI</name>
<evidence type="ECO:0000313" key="4">
    <source>
        <dbReference type="EMBL" id="CAB0008654.1"/>
    </source>
</evidence>
<gene>
    <name evidence="4" type="ORF">NTEN_LOCUS13900</name>
</gene>